<dbReference type="Proteomes" id="UP000504693">
    <property type="component" value="Chromosome"/>
</dbReference>
<accession>A0A7D3XB42</accession>
<proteinExistence type="predicted"/>
<dbReference type="EMBL" id="CP053921">
    <property type="protein sequence ID" value="QKG72295.1"/>
    <property type="molecule type" value="Genomic_DNA"/>
</dbReference>
<reference evidence="1 2" key="1">
    <citation type="submission" date="2020-05" db="EMBL/GenBank/DDBJ databases">
        <title>Erythrobacter mangrovi sp. nov., isolated from rhizosphere soil of mangrove plant (Kandelia candel).</title>
        <authorList>
            <person name="Ye Y.H."/>
        </authorList>
    </citation>
    <scope>NUCLEOTIDE SEQUENCE [LARGE SCALE GENOMIC DNA]</scope>
    <source>
        <strain evidence="1 2">EB310</strain>
    </source>
</reference>
<evidence type="ECO:0000313" key="1">
    <source>
        <dbReference type="EMBL" id="QKG72295.1"/>
    </source>
</evidence>
<sequence length="62" mass="6651">MHAGHIIFDLTAAEAADLRVTLVEGNCGITEALKRDPRTEVFITTSPLVESMQGHRNSSADG</sequence>
<name>A0A7D3XB42_9SPHN</name>
<dbReference type="AlphaFoldDB" id="A0A7D3XB42"/>
<organism evidence="1 2">
    <name type="scientific">Erythrobacter mangrovi</name>
    <dbReference type="NCBI Taxonomy" id="2739433"/>
    <lineage>
        <taxon>Bacteria</taxon>
        <taxon>Pseudomonadati</taxon>
        <taxon>Pseudomonadota</taxon>
        <taxon>Alphaproteobacteria</taxon>
        <taxon>Sphingomonadales</taxon>
        <taxon>Erythrobacteraceae</taxon>
        <taxon>Erythrobacter/Porphyrobacter group</taxon>
        <taxon>Erythrobacter</taxon>
    </lineage>
</organism>
<dbReference type="RefSeq" id="WP_173215425.1">
    <property type="nucleotide sequence ID" value="NZ_CP053921.1"/>
</dbReference>
<dbReference type="KEGG" id="emv:HQR01_13480"/>
<keyword evidence="2" id="KW-1185">Reference proteome</keyword>
<evidence type="ECO:0000313" key="2">
    <source>
        <dbReference type="Proteomes" id="UP000504693"/>
    </source>
</evidence>
<gene>
    <name evidence="1" type="ORF">HQR01_13480</name>
</gene>
<protein>
    <submittedName>
        <fullName evidence="1">Uncharacterized protein</fullName>
    </submittedName>
</protein>